<feature type="transmembrane region" description="Helical" evidence="1">
    <location>
        <begin position="21"/>
        <end position="39"/>
    </location>
</feature>
<feature type="transmembrane region" description="Helical" evidence="1">
    <location>
        <begin position="156"/>
        <end position="183"/>
    </location>
</feature>
<evidence type="ECO:0000313" key="3">
    <source>
        <dbReference type="Proteomes" id="UP000295455"/>
    </source>
</evidence>
<keyword evidence="1" id="KW-0812">Transmembrane</keyword>
<accession>A0A4R1RG38</accession>
<keyword evidence="1" id="KW-1133">Transmembrane helix</keyword>
<keyword evidence="3" id="KW-1185">Reference proteome</keyword>
<protein>
    <submittedName>
        <fullName evidence="2">Membrane protein YqaA with SNARE-associated domain</fullName>
    </submittedName>
</protein>
<feature type="transmembrane region" description="Helical" evidence="1">
    <location>
        <begin position="108"/>
        <end position="128"/>
    </location>
</feature>
<proteinExistence type="predicted"/>
<feature type="transmembrane region" description="Helical" evidence="1">
    <location>
        <begin position="45"/>
        <end position="63"/>
    </location>
</feature>
<comment type="caution">
    <text evidence="2">The sequence shown here is derived from an EMBL/GenBank/DDBJ whole genome shotgun (WGS) entry which is preliminary data.</text>
</comment>
<reference evidence="2 3" key="1">
    <citation type="submission" date="2019-03" db="EMBL/GenBank/DDBJ databases">
        <title>Genomic Encyclopedia of Type Strains, Phase IV (KMG-IV): sequencing the most valuable type-strain genomes for metagenomic binning, comparative biology and taxonomic classification.</title>
        <authorList>
            <person name="Goeker M."/>
        </authorList>
    </citation>
    <scope>NUCLEOTIDE SEQUENCE [LARGE SCALE GENOMIC DNA]</scope>
    <source>
        <strain evidence="2 3">DSM 18792</strain>
    </source>
</reference>
<dbReference type="Proteomes" id="UP000295455">
    <property type="component" value="Unassembled WGS sequence"/>
</dbReference>
<organism evidence="2 3">
    <name type="scientific">Mariniflexile fucanivorans</name>
    <dbReference type="NCBI Taxonomy" id="264023"/>
    <lineage>
        <taxon>Bacteria</taxon>
        <taxon>Pseudomonadati</taxon>
        <taxon>Bacteroidota</taxon>
        <taxon>Flavobacteriia</taxon>
        <taxon>Flavobacteriales</taxon>
        <taxon>Flavobacteriaceae</taxon>
        <taxon>Mariniflexile</taxon>
    </lineage>
</organism>
<name>A0A4R1RG38_9FLAO</name>
<feature type="transmembrane region" description="Helical" evidence="1">
    <location>
        <begin position="189"/>
        <end position="209"/>
    </location>
</feature>
<sequence length="210" mass="24153">MPYFIMKPKSKTKTEKKRWKLLHQYYSYTGFYSFVWQAIKKAIPLIALIVIAVYVVNHFYDINQALVHITEVLPAYGVLAFFFASETLLGLVPPEIFIAWAGKMNYPWLYLAGLAFLSYFGGLLSYYIGHVITKIPKVHTYLEVKMAKQLKNSRKWGGFLIVVGALLPLPFSISCMAAGIIQFPFKNVILYGSLRFIRFLIYGLVIFHVF</sequence>
<feature type="transmembrane region" description="Helical" evidence="1">
    <location>
        <begin position="75"/>
        <end position="102"/>
    </location>
</feature>
<evidence type="ECO:0000313" key="2">
    <source>
        <dbReference type="EMBL" id="TCL64954.1"/>
    </source>
</evidence>
<gene>
    <name evidence="2" type="ORF">EV196_106144</name>
</gene>
<dbReference type="AlphaFoldDB" id="A0A4R1RG38"/>
<evidence type="ECO:0000256" key="1">
    <source>
        <dbReference type="SAM" id="Phobius"/>
    </source>
</evidence>
<keyword evidence="1" id="KW-0472">Membrane</keyword>
<dbReference type="EMBL" id="SLUP01000006">
    <property type="protein sequence ID" value="TCL64954.1"/>
    <property type="molecule type" value="Genomic_DNA"/>
</dbReference>